<dbReference type="PROSITE" id="PS50023">
    <property type="entry name" value="LIM_DOMAIN_2"/>
    <property type="match status" value="1"/>
</dbReference>
<keyword evidence="1 7" id="KW-0728">SH3 domain</keyword>
<protein>
    <recommendedName>
        <fullName evidence="13">LIM and SH3 domain protein F42H10.3</fullName>
    </recommendedName>
</protein>
<dbReference type="InterPro" id="IPR001452">
    <property type="entry name" value="SH3_domain"/>
</dbReference>
<evidence type="ECO:0000256" key="4">
    <source>
        <dbReference type="ARBA" id="ARBA00022833"/>
    </source>
</evidence>
<dbReference type="SUPFAM" id="SSF50044">
    <property type="entry name" value="SH3-domain"/>
    <property type="match status" value="1"/>
</dbReference>
<feature type="domain" description="SH3" evidence="9">
    <location>
        <begin position="247"/>
        <end position="308"/>
    </location>
</feature>
<dbReference type="PRINTS" id="PR00452">
    <property type="entry name" value="SH3DOMAIN"/>
</dbReference>
<dbReference type="PROSITE" id="PS50002">
    <property type="entry name" value="SH3"/>
    <property type="match status" value="1"/>
</dbReference>
<keyword evidence="4 6" id="KW-0862">Zinc</keyword>
<evidence type="ECO:0000256" key="6">
    <source>
        <dbReference type="PROSITE-ProRule" id="PRU00125"/>
    </source>
</evidence>
<organism evidence="11 12">
    <name type="scientific">Gnathostoma spinigerum</name>
    <dbReference type="NCBI Taxonomy" id="75299"/>
    <lineage>
        <taxon>Eukaryota</taxon>
        <taxon>Metazoa</taxon>
        <taxon>Ecdysozoa</taxon>
        <taxon>Nematoda</taxon>
        <taxon>Chromadorea</taxon>
        <taxon>Rhabditida</taxon>
        <taxon>Spirurina</taxon>
        <taxon>Gnathostomatomorpha</taxon>
        <taxon>Gnathostomatoidea</taxon>
        <taxon>Gnathostomatidae</taxon>
        <taxon>Gnathostoma</taxon>
    </lineage>
</organism>
<dbReference type="FunFam" id="2.30.30.40:FF:000007">
    <property type="entry name" value="nebulin isoform X1"/>
    <property type="match status" value="1"/>
</dbReference>
<dbReference type="InterPro" id="IPR036028">
    <property type="entry name" value="SH3-like_dom_sf"/>
</dbReference>
<evidence type="ECO:0000256" key="5">
    <source>
        <dbReference type="ARBA" id="ARBA00023038"/>
    </source>
</evidence>
<name>A0ABD6ECP2_9BILA</name>
<dbReference type="Gene3D" id="2.30.30.40">
    <property type="entry name" value="SH3 Domains"/>
    <property type="match status" value="1"/>
</dbReference>
<evidence type="ECO:0000256" key="3">
    <source>
        <dbReference type="ARBA" id="ARBA00022737"/>
    </source>
</evidence>
<feature type="compositionally biased region" description="Polar residues" evidence="8">
    <location>
        <begin position="180"/>
        <end position="191"/>
    </location>
</feature>
<dbReference type="PANTHER" id="PTHR46218:SF4">
    <property type="entry name" value="LIM AND SH3 DOMAIN PROTEIN LASP"/>
    <property type="match status" value="1"/>
</dbReference>
<dbReference type="CDD" id="cd11789">
    <property type="entry name" value="SH3_Nebulin_family_C"/>
    <property type="match status" value="1"/>
</dbReference>
<evidence type="ECO:0000256" key="8">
    <source>
        <dbReference type="SAM" id="MobiDB-lite"/>
    </source>
</evidence>
<dbReference type="Pfam" id="PF00412">
    <property type="entry name" value="LIM"/>
    <property type="match status" value="1"/>
</dbReference>
<dbReference type="AlphaFoldDB" id="A0ABD6ECP2"/>
<gene>
    <name evidence="11" type="ORF">AB6A40_001171</name>
</gene>
<reference evidence="11 12" key="1">
    <citation type="submission" date="2024-08" db="EMBL/GenBank/DDBJ databases">
        <title>Gnathostoma spinigerum genome.</title>
        <authorList>
            <person name="Gonzalez-Bertolin B."/>
            <person name="Monzon S."/>
            <person name="Zaballos A."/>
            <person name="Jimenez P."/>
            <person name="Dekumyoy P."/>
            <person name="Varona S."/>
            <person name="Cuesta I."/>
            <person name="Sumanam S."/>
            <person name="Adisakwattana P."/>
            <person name="Gasser R.B."/>
            <person name="Hernandez-Gonzalez A."/>
            <person name="Young N.D."/>
            <person name="Perteguer M.J."/>
        </authorList>
    </citation>
    <scope>NUCLEOTIDE SEQUENCE [LARGE SCALE GENOMIC DNA]</scope>
    <source>
        <strain evidence="11">AL3</strain>
        <tissue evidence="11">Liver</tissue>
    </source>
</reference>
<evidence type="ECO:0000256" key="7">
    <source>
        <dbReference type="PROSITE-ProRule" id="PRU00192"/>
    </source>
</evidence>
<dbReference type="SMART" id="SM00132">
    <property type="entry name" value="LIM"/>
    <property type="match status" value="1"/>
</dbReference>
<accession>A0ABD6ECP2</accession>
<dbReference type="SMART" id="SM00326">
    <property type="entry name" value="SH3"/>
    <property type="match status" value="1"/>
</dbReference>
<feature type="compositionally biased region" description="Polar residues" evidence="8">
    <location>
        <begin position="146"/>
        <end position="172"/>
    </location>
</feature>
<dbReference type="Gene3D" id="2.10.110.10">
    <property type="entry name" value="Cysteine Rich Protein"/>
    <property type="match status" value="1"/>
</dbReference>
<dbReference type="PRINTS" id="PR00499">
    <property type="entry name" value="P67PHOX"/>
</dbReference>
<proteinExistence type="predicted"/>
<evidence type="ECO:0000256" key="1">
    <source>
        <dbReference type="ARBA" id="ARBA00022443"/>
    </source>
</evidence>
<keyword evidence="3" id="KW-0677">Repeat</keyword>
<dbReference type="Pfam" id="PF00018">
    <property type="entry name" value="SH3_1"/>
    <property type="match status" value="1"/>
</dbReference>
<comment type="caution">
    <text evidence="11">The sequence shown here is derived from an EMBL/GenBank/DDBJ whole genome shotgun (WGS) entry which is preliminary data.</text>
</comment>
<keyword evidence="5 6" id="KW-0440">LIM domain</keyword>
<feature type="region of interest" description="Disordered" evidence="8">
    <location>
        <begin position="218"/>
        <end position="245"/>
    </location>
</feature>
<dbReference type="GO" id="GO:0005737">
    <property type="term" value="C:cytoplasm"/>
    <property type="evidence" value="ECO:0007669"/>
    <property type="project" value="UniProtKB-ARBA"/>
</dbReference>
<dbReference type="InterPro" id="IPR000900">
    <property type="entry name" value="Nebulin_repeat"/>
</dbReference>
<evidence type="ECO:0000313" key="12">
    <source>
        <dbReference type="Proteomes" id="UP001608902"/>
    </source>
</evidence>
<evidence type="ECO:0000256" key="2">
    <source>
        <dbReference type="ARBA" id="ARBA00022723"/>
    </source>
</evidence>
<sequence length="316" mass="35317">MSKKCARPECGKTVYPIEELRCLDKSWHKQCFKCTVCGMTLNMKNYKGYDKMPYCEPHYPKTVASVVTDTPEMRRLAENTRLQSNIKYHEDFEKSKGQKINICDDPEMTRHLQNSKVQSQVLYHGEIEKKKHMDEIRPQAEIIQHASEQPQDHTSGIPTLPASNVSPESPSTYAPPPNASTPYSKRMASQSGTVIYSSEKGGKGQMTGKQLNTQQIGRNQPSTQNMAQTGSETANGGARGTDKGTKAAGFTVKAIYDYTAADRDEVSFVEGDIIVNCQKVDEGWMTGTVQRTRQWGMLPANYVERVKQTGGLQYLS</sequence>
<feature type="compositionally biased region" description="Polar residues" evidence="8">
    <location>
        <begin position="218"/>
        <end position="234"/>
    </location>
</feature>
<feature type="region of interest" description="Disordered" evidence="8">
    <location>
        <begin position="146"/>
        <end position="191"/>
    </location>
</feature>
<evidence type="ECO:0000313" key="11">
    <source>
        <dbReference type="EMBL" id="MFH4974462.1"/>
    </source>
</evidence>
<keyword evidence="2 6" id="KW-0479">Metal-binding</keyword>
<dbReference type="Pfam" id="PF00880">
    <property type="entry name" value="Nebulin"/>
    <property type="match status" value="2"/>
</dbReference>
<dbReference type="SUPFAM" id="SSF57716">
    <property type="entry name" value="Glucocorticoid receptor-like (DNA-binding domain)"/>
    <property type="match status" value="2"/>
</dbReference>
<dbReference type="InterPro" id="IPR051759">
    <property type="entry name" value="LIM-SH3_domain_protein"/>
</dbReference>
<dbReference type="PROSITE" id="PS51216">
    <property type="entry name" value="NEBULIN"/>
    <property type="match status" value="1"/>
</dbReference>
<evidence type="ECO:0000259" key="10">
    <source>
        <dbReference type="PROSITE" id="PS50023"/>
    </source>
</evidence>
<dbReference type="Proteomes" id="UP001608902">
    <property type="component" value="Unassembled WGS sequence"/>
</dbReference>
<evidence type="ECO:0008006" key="13">
    <source>
        <dbReference type="Google" id="ProtNLM"/>
    </source>
</evidence>
<keyword evidence="12" id="KW-1185">Reference proteome</keyword>
<dbReference type="SMART" id="SM00227">
    <property type="entry name" value="NEBU"/>
    <property type="match status" value="2"/>
</dbReference>
<dbReference type="CDD" id="cd09447">
    <property type="entry name" value="LIM_LASP"/>
    <property type="match status" value="1"/>
</dbReference>
<dbReference type="InterPro" id="IPR001781">
    <property type="entry name" value="Znf_LIM"/>
</dbReference>
<dbReference type="GO" id="GO:0046872">
    <property type="term" value="F:metal ion binding"/>
    <property type="evidence" value="ECO:0007669"/>
    <property type="project" value="UniProtKB-KW"/>
</dbReference>
<feature type="domain" description="LIM zinc-binding" evidence="10">
    <location>
        <begin position="5"/>
        <end position="65"/>
    </location>
</feature>
<dbReference type="PANTHER" id="PTHR46218">
    <property type="entry name" value="LASP"/>
    <property type="match status" value="1"/>
</dbReference>
<dbReference type="EMBL" id="JBGFUD010000405">
    <property type="protein sequence ID" value="MFH4974462.1"/>
    <property type="molecule type" value="Genomic_DNA"/>
</dbReference>
<dbReference type="FunFam" id="2.10.110.10:FF:000087">
    <property type="entry name" value="LIM zinc-binding domain-containing Nebulette"/>
    <property type="match status" value="1"/>
</dbReference>
<evidence type="ECO:0000259" key="9">
    <source>
        <dbReference type="PROSITE" id="PS50002"/>
    </source>
</evidence>